<reference evidence="5" key="1">
    <citation type="submission" date="2016-10" db="EMBL/GenBank/DDBJ databases">
        <authorList>
            <person name="Varghese N."/>
            <person name="Submissions S."/>
        </authorList>
    </citation>
    <scope>NUCLEOTIDE SEQUENCE [LARGE SCALE GENOMIC DNA]</scope>
    <source>
        <strain evidence="5">S9</strain>
    </source>
</reference>
<evidence type="ECO:0000313" key="5">
    <source>
        <dbReference type="Proteomes" id="UP000198571"/>
    </source>
</evidence>
<evidence type="ECO:0000256" key="1">
    <source>
        <dbReference type="ARBA" id="ARBA00022679"/>
    </source>
</evidence>
<keyword evidence="1 2" id="KW-0808">Transferase</keyword>
<accession>A0A1H9UEW1</accession>
<evidence type="ECO:0000256" key="2">
    <source>
        <dbReference type="RuleBase" id="RU003750"/>
    </source>
</evidence>
<keyword evidence="3" id="KW-0812">Transmembrane</keyword>
<dbReference type="PROSITE" id="PS00379">
    <property type="entry name" value="CDP_ALCOHOL_P_TRANSF"/>
    <property type="match status" value="1"/>
</dbReference>
<dbReference type="GO" id="GO:0016780">
    <property type="term" value="F:phosphotransferase activity, for other substituted phosphate groups"/>
    <property type="evidence" value="ECO:0007669"/>
    <property type="project" value="InterPro"/>
</dbReference>
<name>A0A1H9UEW1_9BACI</name>
<dbReference type="GO" id="GO:0016020">
    <property type="term" value="C:membrane"/>
    <property type="evidence" value="ECO:0007669"/>
    <property type="project" value="InterPro"/>
</dbReference>
<proteinExistence type="inferred from homology"/>
<feature type="transmembrane region" description="Helical" evidence="3">
    <location>
        <begin position="38"/>
        <end position="67"/>
    </location>
</feature>
<dbReference type="InterPro" id="IPR043130">
    <property type="entry name" value="CDP-OH_PTrfase_TM_dom"/>
</dbReference>
<evidence type="ECO:0000256" key="3">
    <source>
        <dbReference type="SAM" id="Phobius"/>
    </source>
</evidence>
<dbReference type="Proteomes" id="UP000198571">
    <property type="component" value="Unassembled WGS sequence"/>
</dbReference>
<dbReference type="AlphaFoldDB" id="A0A1H9UEW1"/>
<feature type="transmembrane region" description="Helical" evidence="3">
    <location>
        <begin position="88"/>
        <end position="106"/>
    </location>
</feature>
<feature type="transmembrane region" description="Helical" evidence="3">
    <location>
        <begin position="112"/>
        <end position="132"/>
    </location>
</feature>
<keyword evidence="3" id="KW-0472">Membrane</keyword>
<dbReference type="InterPro" id="IPR048254">
    <property type="entry name" value="CDP_ALCOHOL_P_TRANSF_CS"/>
</dbReference>
<keyword evidence="3" id="KW-1133">Transmembrane helix</keyword>
<dbReference type="Pfam" id="PF01066">
    <property type="entry name" value="CDP-OH_P_transf"/>
    <property type="match status" value="1"/>
</dbReference>
<dbReference type="GO" id="GO:0008654">
    <property type="term" value="P:phospholipid biosynthetic process"/>
    <property type="evidence" value="ECO:0007669"/>
    <property type="project" value="InterPro"/>
</dbReference>
<keyword evidence="5" id="KW-1185">Reference proteome</keyword>
<protein>
    <submittedName>
        <fullName evidence="4">CDP-diacylglycerol--glycerol-3-phosphate 3-phosphatidyltransferase</fullName>
    </submittedName>
</protein>
<dbReference type="STRING" id="1601833.SAMN05518684_107172"/>
<gene>
    <name evidence="4" type="ORF">SAMN05518684_107172</name>
</gene>
<dbReference type="Gene3D" id="1.20.120.1760">
    <property type="match status" value="1"/>
</dbReference>
<organism evidence="4 5">
    <name type="scientific">Salipaludibacillus aurantiacus</name>
    <dbReference type="NCBI Taxonomy" id="1601833"/>
    <lineage>
        <taxon>Bacteria</taxon>
        <taxon>Bacillati</taxon>
        <taxon>Bacillota</taxon>
        <taxon>Bacilli</taxon>
        <taxon>Bacillales</taxon>
        <taxon>Bacillaceae</taxon>
    </lineage>
</organism>
<feature type="transmembrane region" description="Helical" evidence="3">
    <location>
        <begin position="167"/>
        <end position="188"/>
    </location>
</feature>
<dbReference type="OrthoDB" id="9796672at2"/>
<dbReference type="EMBL" id="FOGT01000007">
    <property type="protein sequence ID" value="SES07986.1"/>
    <property type="molecule type" value="Genomic_DNA"/>
</dbReference>
<comment type="similarity">
    <text evidence="2">Belongs to the CDP-alcohol phosphatidyltransferase class-I family.</text>
</comment>
<evidence type="ECO:0000313" key="4">
    <source>
        <dbReference type="EMBL" id="SES07986.1"/>
    </source>
</evidence>
<sequence>MPLYIRRKCLSLVKWDAVVKGIDGVGRYMANTLTGSRLVLALVLFFTEPLSFGFYAIYTLCVATDMLDGPVARKTHTASKKGAQLDSIADLIFVTIVVIIFLPMVGTLFPAWLVWPIIGIALVRIAVYVIGFIKFHQFLSLHTFGNKATGVILFSVPYMMLLMDINLLSIIALSIALVSALEELLIMIKLTTVNPDIKSICDLYRRNIET</sequence>
<dbReference type="InterPro" id="IPR000462">
    <property type="entry name" value="CDP-OH_P_trans"/>
</dbReference>